<dbReference type="GO" id="GO:0032216">
    <property type="term" value="F:glucosaminyl-phosphatidylinositol O-acyltransferase activity"/>
    <property type="evidence" value="ECO:0007669"/>
    <property type="project" value="TreeGrafter"/>
</dbReference>
<keyword evidence="4 5" id="KW-0472">Membrane</keyword>
<keyword evidence="3 5" id="KW-1133">Transmembrane helix</keyword>
<name>A0A0M3J9T0_ANISI</name>
<dbReference type="GO" id="GO:0072659">
    <property type="term" value="P:protein localization to plasma membrane"/>
    <property type="evidence" value="ECO:0007669"/>
    <property type="project" value="TreeGrafter"/>
</dbReference>
<evidence type="ECO:0000313" key="8">
    <source>
        <dbReference type="WBParaSite" id="ASIM_0000434901-mRNA-1"/>
    </source>
</evidence>
<dbReference type="PANTHER" id="PTHR20661">
    <property type="entry name" value="PHOSPHATIDYLINOSITOL-GLYCAN BIOSYNTHESIS CLASS W PROTEIN"/>
    <property type="match status" value="1"/>
</dbReference>
<feature type="transmembrane region" description="Helical" evidence="5">
    <location>
        <begin position="150"/>
        <end position="169"/>
    </location>
</feature>
<evidence type="ECO:0000256" key="3">
    <source>
        <dbReference type="ARBA" id="ARBA00022989"/>
    </source>
</evidence>
<keyword evidence="7" id="KW-1185">Reference proteome</keyword>
<feature type="transmembrane region" description="Helical" evidence="5">
    <location>
        <begin position="95"/>
        <end position="121"/>
    </location>
</feature>
<organism evidence="8">
    <name type="scientific">Anisakis simplex</name>
    <name type="common">Herring worm</name>
    <dbReference type="NCBI Taxonomy" id="6269"/>
    <lineage>
        <taxon>Eukaryota</taxon>
        <taxon>Metazoa</taxon>
        <taxon>Ecdysozoa</taxon>
        <taxon>Nematoda</taxon>
        <taxon>Chromadorea</taxon>
        <taxon>Rhabditida</taxon>
        <taxon>Spirurina</taxon>
        <taxon>Ascaridomorpha</taxon>
        <taxon>Ascaridoidea</taxon>
        <taxon>Anisakidae</taxon>
        <taxon>Anisakis</taxon>
        <taxon>Anisakis simplex complex</taxon>
    </lineage>
</organism>
<protein>
    <submittedName>
        <fullName evidence="8">Phosphatidylinositol-glycan biosynthesis class W protein (inferred by orthology to a human protein)</fullName>
    </submittedName>
</protein>
<dbReference type="Pfam" id="PF06423">
    <property type="entry name" value="GWT1"/>
    <property type="match status" value="1"/>
</dbReference>
<dbReference type="Proteomes" id="UP000267096">
    <property type="component" value="Unassembled WGS sequence"/>
</dbReference>
<dbReference type="OrthoDB" id="1158011at2759"/>
<gene>
    <name evidence="6" type="ORF">ASIM_LOCUS4161</name>
</gene>
<dbReference type="InterPro" id="IPR009447">
    <property type="entry name" value="PIGW/GWT1"/>
</dbReference>
<evidence type="ECO:0000256" key="1">
    <source>
        <dbReference type="ARBA" id="ARBA00004141"/>
    </source>
</evidence>
<dbReference type="PANTHER" id="PTHR20661:SF0">
    <property type="entry name" value="PHOSPHATIDYLINOSITOL-GLYCAN BIOSYNTHESIS CLASS W PROTEIN"/>
    <property type="match status" value="1"/>
</dbReference>
<keyword evidence="2 5" id="KW-0812">Transmembrane</keyword>
<feature type="transmembrane region" description="Helical" evidence="5">
    <location>
        <begin position="65"/>
        <end position="83"/>
    </location>
</feature>
<proteinExistence type="predicted"/>
<evidence type="ECO:0000313" key="7">
    <source>
        <dbReference type="Proteomes" id="UP000267096"/>
    </source>
</evidence>
<feature type="transmembrane region" description="Helical" evidence="5">
    <location>
        <begin position="31"/>
        <end position="53"/>
    </location>
</feature>
<accession>A0A0M3J9T0</accession>
<dbReference type="GO" id="GO:0005783">
    <property type="term" value="C:endoplasmic reticulum"/>
    <property type="evidence" value="ECO:0007669"/>
    <property type="project" value="TreeGrafter"/>
</dbReference>
<sequence>MIVFQIQAWLLSDSVPRNDFVSANREGIYSLLGYLALYYLSSVLGSFISSTGIRLKSWIYRDLQLLLWTLVLFALQKLCESLFGPPSRRIVNAPYIIEMLVFHTFMTAGFLFVQLVSFFGWAAQMPQFKRDENAFELLQPCLLRAINKNAMCFFIIANVLTGVVNMLGIPSKYSGQYQSTACITLYILIVCASIFALSKRRRS</sequence>
<reference evidence="6 7" key="2">
    <citation type="submission" date="2018-11" db="EMBL/GenBank/DDBJ databases">
        <authorList>
            <consortium name="Pathogen Informatics"/>
        </authorList>
    </citation>
    <scope>NUCLEOTIDE SEQUENCE [LARGE SCALE GENOMIC DNA]</scope>
</reference>
<dbReference type="WBParaSite" id="ASIM_0000434901-mRNA-1">
    <property type="protein sequence ID" value="ASIM_0000434901-mRNA-1"/>
    <property type="gene ID" value="ASIM_0000434901"/>
</dbReference>
<evidence type="ECO:0000256" key="2">
    <source>
        <dbReference type="ARBA" id="ARBA00022692"/>
    </source>
</evidence>
<dbReference type="GO" id="GO:0006506">
    <property type="term" value="P:GPI anchor biosynthetic process"/>
    <property type="evidence" value="ECO:0007669"/>
    <property type="project" value="InterPro"/>
</dbReference>
<dbReference type="AlphaFoldDB" id="A0A0M3J9T0"/>
<feature type="transmembrane region" description="Helical" evidence="5">
    <location>
        <begin position="175"/>
        <end position="197"/>
    </location>
</feature>
<evidence type="ECO:0000313" key="6">
    <source>
        <dbReference type="EMBL" id="VDK23249.1"/>
    </source>
</evidence>
<comment type="subcellular location">
    <subcellularLocation>
        <location evidence="1">Membrane</location>
        <topology evidence="1">Multi-pass membrane protein</topology>
    </subcellularLocation>
</comment>
<reference evidence="8" key="1">
    <citation type="submission" date="2017-02" db="UniProtKB">
        <authorList>
            <consortium name="WormBaseParasite"/>
        </authorList>
    </citation>
    <scope>IDENTIFICATION</scope>
</reference>
<evidence type="ECO:0000256" key="4">
    <source>
        <dbReference type="ARBA" id="ARBA00023136"/>
    </source>
</evidence>
<dbReference type="GO" id="GO:0016020">
    <property type="term" value="C:membrane"/>
    <property type="evidence" value="ECO:0007669"/>
    <property type="project" value="UniProtKB-SubCell"/>
</dbReference>
<evidence type="ECO:0000256" key="5">
    <source>
        <dbReference type="SAM" id="Phobius"/>
    </source>
</evidence>
<dbReference type="EMBL" id="UYRR01007050">
    <property type="protein sequence ID" value="VDK23249.1"/>
    <property type="molecule type" value="Genomic_DNA"/>
</dbReference>